<name>A0A1G4E7X2_PLAVI</name>
<evidence type="ECO:0000313" key="2">
    <source>
        <dbReference type="EMBL" id="SCA60500.1"/>
    </source>
</evidence>
<reference evidence="2 3" key="1">
    <citation type="submission" date="2016-07" db="EMBL/GenBank/DDBJ databases">
        <authorList>
            <consortium name="Pathogen Informatics"/>
        </authorList>
    </citation>
    <scope>NUCLEOTIDE SEQUENCE [LARGE SCALE GENOMIC DNA]</scope>
</reference>
<dbReference type="Proteomes" id="UP000305196">
    <property type="component" value="Unassembled WGS sequence"/>
</dbReference>
<gene>
    <name evidence="2" type="ORF">PVC01_000072100</name>
</gene>
<feature type="region of interest" description="Disordered" evidence="1">
    <location>
        <begin position="238"/>
        <end position="285"/>
    </location>
</feature>
<dbReference type="EMBL" id="FLYI01000221">
    <property type="protein sequence ID" value="SCA60500.1"/>
    <property type="molecule type" value="Genomic_DNA"/>
</dbReference>
<dbReference type="VEuPathDB" id="PlasmoDB:PVX_030690"/>
<proteinExistence type="predicted"/>
<accession>A0A1G4E7X2</accession>
<evidence type="ECO:0000313" key="3">
    <source>
        <dbReference type="Proteomes" id="UP000305196"/>
    </source>
</evidence>
<dbReference type="AlphaFoldDB" id="A0A1G4E7X2"/>
<sequence length="448" mass="51363">MAHSCDGTHHQYLNYKCYKHLRERLDVPKYSEKKKNNLESALKTLGEAQYNEFFKHDILKNLAARLGNNGIFYFISPNTVCNYINYKLNESLRKHFSHKSEIDYSIFKAFAKEFYYKEHNNYNEDKSCEIYIKDLGDEVYNRMVLLYNIYYYYNELKSPYKAEYRDSKDNLCYNLKLLILNSNEAINQNKINKDSIGSIKNLKDIIKTDDKSEQYQQKCDLNLLELMLTELPNSKVTISREAEPTLDSDAVPETEQHDELELQSADAENEHPPSQLESEDEKARDLAPHELTPHELAPQELAQHQLAAKVEELGIHVKGVQAGIYPTISRQVTDDQDVTGLLKGRYRSQHPEAPREGTEGLLGKMQGFFTETLGQVEPAPILCVSGGMGALFLLFKYTPVGSFFGGRRGRIRQIPSSFRGFPPDFANFQDYDGGFIGYGPMNINPLAE</sequence>
<dbReference type="VEuPathDB" id="PlasmoDB:PVP01_0004700"/>
<protein>
    <recommendedName>
        <fullName evidence="4">VIR protein</fullName>
    </recommendedName>
</protein>
<dbReference type="VEuPathDB" id="PlasmoDB:PVPAM_110060300"/>
<evidence type="ECO:0000256" key="1">
    <source>
        <dbReference type="SAM" id="MobiDB-lite"/>
    </source>
</evidence>
<organism evidence="2 3">
    <name type="scientific">Plasmodium vivax</name>
    <name type="common">malaria parasite P. vivax</name>
    <dbReference type="NCBI Taxonomy" id="5855"/>
    <lineage>
        <taxon>Eukaryota</taxon>
        <taxon>Sar</taxon>
        <taxon>Alveolata</taxon>
        <taxon>Apicomplexa</taxon>
        <taxon>Aconoidasida</taxon>
        <taxon>Haemosporida</taxon>
        <taxon>Plasmodiidae</taxon>
        <taxon>Plasmodium</taxon>
        <taxon>Plasmodium (Plasmodium)</taxon>
    </lineage>
</organism>
<feature type="compositionally biased region" description="Acidic residues" evidence="1">
    <location>
        <begin position="244"/>
        <end position="253"/>
    </location>
</feature>
<evidence type="ECO:0008006" key="4">
    <source>
        <dbReference type="Google" id="ProtNLM"/>
    </source>
</evidence>